<proteinExistence type="predicted"/>
<sequence length="273" mass="30804">GNDLPDMHHARITAQDGNDLDIMINKFLSYERNPYTATNFYDEPLVACGFQTERWFQLASEIVRGFFANELGKSPVRQYAIYSGNPQPGDPWSTNTNTYMIVDYFGASGLGYIPDLIPPGIPWTTGNATGINAAINSGTFIVQHRDHGGYSGWGEPDYTLSDLNNLFNTMYPYVFSTNCLTGAYDYSSEVFAEKFHRIQYGALGINAASDVSYSFVNDTYIWGMYDCMWPQFDPGYGAFDMTGYSNLRPCQAMTYGKYYLQASGWQLHHHFLL</sequence>
<name>X1A6G6_9ZZZZ</name>
<dbReference type="InterPro" id="IPR001769">
    <property type="entry name" value="Gingipain"/>
</dbReference>
<dbReference type="Pfam" id="PF01364">
    <property type="entry name" value="Peptidase_C25"/>
    <property type="match status" value="1"/>
</dbReference>
<dbReference type="EMBL" id="BART01007920">
    <property type="protein sequence ID" value="GAG65757.1"/>
    <property type="molecule type" value="Genomic_DNA"/>
</dbReference>
<dbReference type="GO" id="GO:0006508">
    <property type="term" value="P:proteolysis"/>
    <property type="evidence" value="ECO:0007669"/>
    <property type="project" value="InterPro"/>
</dbReference>
<dbReference type="InterPro" id="IPR029030">
    <property type="entry name" value="Caspase-like_dom_sf"/>
</dbReference>
<dbReference type="AlphaFoldDB" id="X1A6G6"/>
<gene>
    <name evidence="2" type="ORF">S01H4_17919</name>
</gene>
<comment type="caution">
    <text evidence="2">The sequence shown here is derived from an EMBL/GenBank/DDBJ whole genome shotgun (WGS) entry which is preliminary data.</text>
</comment>
<feature type="domain" description="Gingipain" evidence="1">
    <location>
        <begin position="2"/>
        <end position="255"/>
    </location>
</feature>
<dbReference type="GO" id="GO:0008234">
    <property type="term" value="F:cysteine-type peptidase activity"/>
    <property type="evidence" value="ECO:0007669"/>
    <property type="project" value="InterPro"/>
</dbReference>
<reference evidence="2" key="1">
    <citation type="journal article" date="2014" name="Front. Microbiol.">
        <title>High frequency of phylogenetically diverse reductive dehalogenase-homologous genes in deep subseafloor sedimentary metagenomes.</title>
        <authorList>
            <person name="Kawai M."/>
            <person name="Futagami T."/>
            <person name="Toyoda A."/>
            <person name="Takaki Y."/>
            <person name="Nishi S."/>
            <person name="Hori S."/>
            <person name="Arai W."/>
            <person name="Tsubouchi T."/>
            <person name="Morono Y."/>
            <person name="Uchiyama I."/>
            <person name="Ito T."/>
            <person name="Fujiyama A."/>
            <person name="Inagaki F."/>
            <person name="Takami H."/>
        </authorList>
    </citation>
    <scope>NUCLEOTIDE SEQUENCE</scope>
    <source>
        <strain evidence="2">Expedition CK06-06</strain>
    </source>
</reference>
<accession>X1A6G6</accession>
<feature type="non-terminal residue" evidence="2">
    <location>
        <position position="1"/>
    </location>
</feature>
<evidence type="ECO:0000259" key="1">
    <source>
        <dbReference type="Pfam" id="PF01364"/>
    </source>
</evidence>
<dbReference type="Gene3D" id="3.40.50.1460">
    <property type="match status" value="1"/>
</dbReference>
<evidence type="ECO:0000313" key="2">
    <source>
        <dbReference type="EMBL" id="GAG65757.1"/>
    </source>
</evidence>
<protein>
    <recommendedName>
        <fullName evidence="1">Gingipain domain-containing protein</fullName>
    </recommendedName>
</protein>
<organism evidence="2">
    <name type="scientific">marine sediment metagenome</name>
    <dbReference type="NCBI Taxonomy" id="412755"/>
    <lineage>
        <taxon>unclassified sequences</taxon>
        <taxon>metagenomes</taxon>
        <taxon>ecological metagenomes</taxon>
    </lineage>
</organism>
<dbReference type="SUPFAM" id="SSF52129">
    <property type="entry name" value="Caspase-like"/>
    <property type="match status" value="1"/>
</dbReference>